<comment type="caution">
    <text evidence="4">The sequence shown here is derived from an EMBL/GenBank/DDBJ whole genome shotgun (WGS) entry which is preliminary data.</text>
</comment>
<sequence>MIPEQWASPCGNQCTHKYAALMQIPWRVFCKKGCSADGETWEECLSECDEICYKDPVLKDQKWSAYMDRSPGATNYSQNVLGIAMNQTKPDTYTYLKLSQKRKDEHLCHMEAFLRVGLFCYPDYSLLNMALPKKLKREKGRVRESAIGGQSSGEEWTAFVNFLSKRVTWRTLKEIFQQHGSVIRVYIPSSSTKQNYRNYTFAFVQFEKEDGLMKAIANLNGIWIDGKKVSVGVAKYQKQRSRQEDNRDVRRVEGKWKIGTTLRRRSRSVSISKLRDERTYKDVLVSYDEQREVQGNKEFKEGRPGEKEGLRNVWEMHIPLDEYDWVKRSLTGIIKSQFDLELVEKGLASDGIIVRGAKWGYTWNSCILTFDSVEELEKARTSRGEELLFWFDWLDPLMSEEGVPLAFCSVELVGIPLLCWNESFLEKLLSKWGKLVCIHESTIKREDMAVARALLKVASPFDIQEFVNMGSYGRSFKVKINLGSVSIKQESFAVKKSMVAGDGVYSNDAQPEKEDDNHSVGVGKLDLIAKDSRDTYVRGLVGENYTSMVGGKGEEHLLSQELQSQNSGAMMSELPDGILNLKGDYRGLGLRDDFIVESVAAQSVDSSEDHPISFIGPGVNQTNLGFGKGNESRLETLVEPQQSGSDKSNVQKKANDPSYLFPKAIPGGVVVRLQPVHREDSNKSNEVLINEGTFLNKEASSEEGIEEVREEKSMHMNQESGCYKESHTIGLSSWSPFNHLPRSLHLGGWKRGPVSRVYRRSRGRKVWFNPRRENGSMFPLEVSDHNRSRNIPTSSILPITNISGRSPIETQDDDGSSQKADAVRSQLPRGDGEGVKGNKHGSEARTGIRRKKRILIREALDVASIPTVYSPNFSLFLEEALATWEVSKLLGISFKEGKKAFLDKIINMEKDIYMVKMKIISWNIRGIRKKEKSRAVATMVRNYKPGILLIQETKLEKCSQAIRRRIGGSILNSWTVVPAVGSAGGLMVLWNDKDFEVTNSHLSSRFIAVFGSFKNSCDKCVIINVYGPSIDAEKEDFFRELLNFVTAQTVSVCIGDLELKINNLEFKAQAGDLCQQDWGHLLQFRSDLWRLYRIEESIWSRRNEITSLKINGSEVVDPQSIKLHIAAFFKESYSSMSTLGVEDLSLEFAMLSEFQSLKLEEQFTEQEIWQAIASSDSSKAPGPDGFTMGFFKKCWSGLKEHVLKFFQDFFRGRKWEHGVNHAFITLIPKKTNPESVEDFRPISLVGSLYKILSKVLSKRLSGCVGDIISQSQFAFIPGRQLLDCAFIANEGIDFWRKQGLQGVVFKVDFRRAYDTVEWPILFRAMKEMGFGNRWSSWITQCLSTASISILVNGSPSEEFAMEKEGVLSDWAEQVGCSVGFLPTEYLGLPLGARKNTEALWDPVFKNFSSKLAGWKASCLSLAGRTVLLKSVLTSLPIFFLSLFKMPCNIGKKLNSLMANFLWGEKGDKRRIHWVNWNTVCRPLNCGGLGVLDLNLTNRALLGKWVWKFANDKNSLWKSVLCSKQKMSWNTMSIGKVTSPKSSWILRGIANNFLRMIRIYVLSINKGGEIVEFGSYGPSGWEWNVQTRRNHQWENIGSEVGSNDVATRSLEGFGSTESGSFLWQLAHQKLAVKAELGKLDDMEVYSRCYLLVIWKARNAIVFEVEWIKSPALAPVFYLSLVNQILTLSNGKVHSVRWIPRASNGEADSLAKKGIG</sequence>
<keyword evidence="1" id="KW-0694">RNA-binding</keyword>
<dbReference type="Proteomes" id="UP000436088">
    <property type="component" value="Unassembled WGS sequence"/>
</dbReference>
<evidence type="ECO:0000259" key="3">
    <source>
        <dbReference type="PROSITE" id="PS50102"/>
    </source>
</evidence>
<dbReference type="InterPro" id="IPR012677">
    <property type="entry name" value="Nucleotide-bd_a/b_plait_sf"/>
</dbReference>
<dbReference type="PROSITE" id="PS50102">
    <property type="entry name" value="RRM"/>
    <property type="match status" value="1"/>
</dbReference>
<feature type="domain" description="RRM" evidence="3">
    <location>
        <begin position="156"/>
        <end position="236"/>
    </location>
</feature>
<dbReference type="SUPFAM" id="SSF56672">
    <property type="entry name" value="DNA/RNA polymerases"/>
    <property type="match status" value="1"/>
</dbReference>
<dbReference type="GO" id="GO:0003723">
    <property type="term" value="F:RNA binding"/>
    <property type="evidence" value="ECO:0007669"/>
    <property type="project" value="UniProtKB-UniRule"/>
</dbReference>
<dbReference type="CDD" id="cd01650">
    <property type="entry name" value="RT_nLTR_like"/>
    <property type="match status" value="1"/>
</dbReference>
<gene>
    <name evidence="4" type="ORF">F3Y22_tig00110937pilonHSYRG00001</name>
</gene>
<evidence type="ECO:0000313" key="4">
    <source>
        <dbReference type="EMBL" id="KAE8689425.1"/>
    </source>
</evidence>
<dbReference type="InterPro" id="IPR000477">
    <property type="entry name" value="RT_dom"/>
</dbReference>
<feature type="compositionally biased region" description="Basic and acidic residues" evidence="2">
    <location>
        <begin position="830"/>
        <end position="843"/>
    </location>
</feature>
<dbReference type="SUPFAM" id="SSF56219">
    <property type="entry name" value="DNase I-like"/>
    <property type="match status" value="1"/>
</dbReference>
<dbReference type="Gene3D" id="3.60.10.10">
    <property type="entry name" value="Endonuclease/exonuclease/phosphatase"/>
    <property type="match status" value="1"/>
</dbReference>
<evidence type="ECO:0000313" key="5">
    <source>
        <dbReference type="Proteomes" id="UP000436088"/>
    </source>
</evidence>
<organism evidence="4 5">
    <name type="scientific">Hibiscus syriacus</name>
    <name type="common">Rose of Sharon</name>
    <dbReference type="NCBI Taxonomy" id="106335"/>
    <lineage>
        <taxon>Eukaryota</taxon>
        <taxon>Viridiplantae</taxon>
        <taxon>Streptophyta</taxon>
        <taxon>Embryophyta</taxon>
        <taxon>Tracheophyta</taxon>
        <taxon>Spermatophyta</taxon>
        <taxon>Magnoliopsida</taxon>
        <taxon>eudicotyledons</taxon>
        <taxon>Gunneridae</taxon>
        <taxon>Pentapetalae</taxon>
        <taxon>rosids</taxon>
        <taxon>malvids</taxon>
        <taxon>Malvales</taxon>
        <taxon>Malvaceae</taxon>
        <taxon>Malvoideae</taxon>
        <taxon>Hibiscus</taxon>
    </lineage>
</organism>
<feature type="compositionally biased region" description="Polar residues" evidence="2">
    <location>
        <begin position="639"/>
        <end position="652"/>
    </location>
</feature>
<dbReference type="SUPFAM" id="SSF54928">
    <property type="entry name" value="RNA-binding domain, RBD"/>
    <property type="match status" value="1"/>
</dbReference>
<dbReference type="EMBL" id="VEPZ02001171">
    <property type="protein sequence ID" value="KAE8689425.1"/>
    <property type="molecule type" value="Genomic_DNA"/>
</dbReference>
<dbReference type="Pfam" id="PF00078">
    <property type="entry name" value="RVT_1"/>
    <property type="match status" value="1"/>
</dbReference>
<dbReference type="Gene3D" id="3.30.70.330">
    <property type="match status" value="1"/>
</dbReference>
<dbReference type="SMART" id="SM00360">
    <property type="entry name" value="RRM"/>
    <property type="match status" value="1"/>
</dbReference>
<dbReference type="InterPro" id="IPR035979">
    <property type="entry name" value="RBD_domain_sf"/>
</dbReference>
<reference evidence="4" key="1">
    <citation type="submission" date="2019-09" db="EMBL/GenBank/DDBJ databases">
        <title>Draft genome information of white flower Hibiscus syriacus.</title>
        <authorList>
            <person name="Kim Y.-M."/>
        </authorList>
    </citation>
    <scope>NUCLEOTIDE SEQUENCE [LARGE SCALE GENOMIC DNA]</scope>
    <source>
        <strain evidence="4">YM2019G1</strain>
    </source>
</reference>
<name>A0A6A2ZET0_HIBSY</name>
<dbReference type="PANTHER" id="PTHR33116:SF75">
    <property type="entry name" value="RIBONUCLEASE H PROTEIN"/>
    <property type="match status" value="1"/>
</dbReference>
<dbReference type="InterPro" id="IPR043502">
    <property type="entry name" value="DNA/RNA_pol_sf"/>
</dbReference>
<proteinExistence type="predicted"/>
<keyword evidence="5" id="KW-1185">Reference proteome</keyword>
<accession>A0A6A2ZET0</accession>
<dbReference type="CDD" id="cd00590">
    <property type="entry name" value="RRM_SF"/>
    <property type="match status" value="1"/>
</dbReference>
<dbReference type="Pfam" id="PF00076">
    <property type="entry name" value="RRM_1"/>
    <property type="match status" value="1"/>
</dbReference>
<dbReference type="PANTHER" id="PTHR33116">
    <property type="entry name" value="REVERSE TRANSCRIPTASE ZINC-BINDING DOMAIN-CONTAINING PROTEIN-RELATED-RELATED"/>
    <property type="match status" value="1"/>
</dbReference>
<evidence type="ECO:0000256" key="1">
    <source>
        <dbReference type="PROSITE-ProRule" id="PRU00176"/>
    </source>
</evidence>
<feature type="region of interest" description="Disordered" evidence="2">
    <location>
        <begin position="789"/>
        <end position="844"/>
    </location>
</feature>
<evidence type="ECO:0000256" key="2">
    <source>
        <dbReference type="SAM" id="MobiDB-lite"/>
    </source>
</evidence>
<feature type="compositionally biased region" description="Polar residues" evidence="2">
    <location>
        <begin position="789"/>
        <end position="804"/>
    </location>
</feature>
<dbReference type="InterPro" id="IPR000504">
    <property type="entry name" value="RRM_dom"/>
</dbReference>
<feature type="region of interest" description="Disordered" evidence="2">
    <location>
        <begin position="638"/>
        <end position="658"/>
    </location>
</feature>
<dbReference type="InterPro" id="IPR036691">
    <property type="entry name" value="Endo/exonu/phosph_ase_sf"/>
</dbReference>
<protein>
    <recommendedName>
        <fullName evidence="3">RRM domain-containing protein</fullName>
    </recommendedName>
</protein>